<sequence>MTEEPRLFKLAQRGQLELLKDALRGGDAAGQRCGRSGDTLLHLAARHGHLHLLAWLLEELELDIEVANGDYKRPLHEAASAGHGECVSYLLAKGACVDALKRGDWTPLMMACTRQNLEVIKDLVEHGANPLLKNKDGWNCFHIASREGHGQVLSYLLAASPSSWDTESTTRRTPLHTAGEGREWVGEHKAALISIPV</sequence>
<evidence type="ECO:0000313" key="4">
    <source>
        <dbReference type="Ensembl" id="ENSAPLP00000023147.1"/>
    </source>
</evidence>
<evidence type="ECO:0000256" key="3">
    <source>
        <dbReference type="PROSITE-ProRule" id="PRU00023"/>
    </source>
</evidence>
<dbReference type="PRINTS" id="PR01415">
    <property type="entry name" value="ANKYRIN"/>
</dbReference>
<feature type="repeat" description="ANK" evidence="3">
    <location>
        <begin position="36"/>
        <end position="69"/>
    </location>
</feature>
<name>A0A493TB93_ANAPP</name>
<evidence type="ECO:0000313" key="5">
    <source>
        <dbReference type="Proteomes" id="UP000016666"/>
    </source>
</evidence>
<keyword evidence="5" id="KW-1185">Reference proteome</keyword>
<dbReference type="PROSITE" id="PS50297">
    <property type="entry name" value="ANK_REP_REGION"/>
    <property type="match status" value="3"/>
</dbReference>
<reference evidence="4" key="2">
    <citation type="submission" date="2025-08" db="UniProtKB">
        <authorList>
            <consortium name="Ensembl"/>
        </authorList>
    </citation>
    <scope>IDENTIFICATION</scope>
</reference>
<dbReference type="AlphaFoldDB" id="A0A493TB93"/>
<dbReference type="PANTHER" id="PTHR24198:SF185">
    <property type="entry name" value="ANKYRIN-3"/>
    <property type="match status" value="1"/>
</dbReference>
<dbReference type="PROSITE" id="PS50088">
    <property type="entry name" value="ANK_REPEAT"/>
    <property type="match status" value="3"/>
</dbReference>
<dbReference type="Pfam" id="PF13637">
    <property type="entry name" value="Ank_4"/>
    <property type="match status" value="1"/>
</dbReference>
<protein>
    <submittedName>
        <fullName evidence="4">Ankyrin repeat domain 16</fullName>
    </submittedName>
</protein>
<dbReference type="GO" id="GO:0005737">
    <property type="term" value="C:cytoplasm"/>
    <property type="evidence" value="ECO:0007669"/>
    <property type="project" value="TreeGrafter"/>
</dbReference>
<feature type="repeat" description="ANK" evidence="3">
    <location>
        <begin position="70"/>
        <end position="102"/>
    </location>
</feature>
<dbReference type="InterPro" id="IPR036770">
    <property type="entry name" value="Ankyrin_rpt-contain_sf"/>
</dbReference>
<dbReference type="Ensembl" id="ENSAPLT00000021178.1">
    <property type="protein sequence ID" value="ENSAPLP00000023147.1"/>
    <property type="gene ID" value="ENSAPLG00000031120.1"/>
</dbReference>
<dbReference type="OMA" id="YCETLDI"/>
<feature type="repeat" description="ANK" evidence="3">
    <location>
        <begin position="103"/>
        <end position="135"/>
    </location>
</feature>
<evidence type="ECO:0000256" key="2">
    <source>
        <dbReference type="ARBA" id="ARBA00023043"/>
    </source>
</evidence>
<dbReference type="GeneTree" id="ENSGT00940000153969"/>
<proteinExistence type="predicted"/>
<dbReference type="Gene3D" id="1.25.40.20">
    <property type="entry name" value="Ankyrin repeat-containing domain"/>
    <property type="match status" value="1"/>
</dbReference>
<reference evidence="5" key="1">
    <citation type="submission" date="2017-10" db="EMBL/GenBank/DDBJ databases">
        <title>A new Pekin duck reference genome.</title>
        <authorList>
            <person name="Hou Z.-C."/>
            <person name="Zhou Z.-K."/>
            <person name="Zhu F."/>
            <person name="Hou S.-S."/>
        </authorList>
    </citation>
    <scope>NUCLEOTIDE SEQUENCE [LARGE SCALE GENOMIC DNA]</scope>
</reference>
<dbReference type="Proteomes" id="UP000016666">
    <property type="component" value="Unassembled WGS sequence"/>
</dbReference>
<reference evidence="4" key="3">
    <citation type="submission" date="2025-09" db="UniProtKB">
        <authorList>
            <consortium name="Ensembl"/>
        </authorList>
    </citation>
    <scope>IDENTIFICATION</scope>
</reference>
<accession>A0A493TB93</accession>
<dbReference type="SUPFAM" id="SSF48403">
    <property type="entry name" value="Ankyrin repeat"/>
    <property type="match status" value="1"/>
</dbReference>
<dbReference type="PANTHER" id="PTHR24198">
    <property type="entry name" value="ANKYRIN REPEAT AND PROTEIN KINASE DOMAIN-CONTAINING PROTEIN"/>
    <property type="match status" value="1"/>
</dbReference>
<dbReference type="Pfam" id="PF12796">
    <property type="entry name" value="Ank_2"/>
    <property type="match status" value="1"/>
</dbReference>
<dbReference type="SMART" id="SM00248">
    <property type="entry name" value="ANK"/>
    <property type="match status" value="4"/>
</dbReference>
<evidence type="ECO:0000256" key="1">
    <source>
        <dbReference type="ARBA" id="ARBA00022737"/>
    </source>
</evidence>
<organism evidence="4 5">
    <name type="scientific">Anas platyrhynchos platyrhynchos</name>
    <name type="common">Northern mallard</name>
    <dbReference type="NCBI Taxonomy" id="8840"/>
    <lineage>
        <taxon>Eukaryota</taxon>
        <taxon>Metazoa</taxon>
        <taxon>Chordata</taxon>
        <taxon>Craniata</taxon>
        <taxon>Vertebrata</taxon>
        <taxon>Euteleostomi</taxon>
        <taxon>Archelosauria</taxon>
        <taxon>Archosauria</taxon>
        <taxon>Dinosauria</taxon>
        <taxon>Saurischia</taxon>
        <taxon>Theropoda</taxon>
        <taxon>Coelurosauria</taxon>
        <taxon>Aves</taxon>
        <taxon>Neognathae</taxon>
        <taxon>Galloanserae</taxon>
        <taxon>Anseriformes</taxon>
        <taxon>Anatidae</taxon>
        <taxon>Anatinae</taxon>
        <taxon>Anas</taxon>
    </lineage>
</organism>
<dbReference type="InterPro" id="IPR002110">
    <property type="entry name" value="Ankyrin_rpt"/>
</dbReference>
<gene>
    <name evidence="4" type="primary">ANKRD16</name>
</gene>
<keyword evidence="1" id="KW-0677">Repeat</keyword>
<keyword evidence="2 3" id="KW-0040">ANK repeat</keyword>